<dbReference type="Pfam" id="PF00106">
    <property type="entry name" value="adh_short"/>
    <property type="match status" value="1"/>
</dbReference>
<keyword evidence="4" id="KW-0812">Transmembrane</keyword>
<dbReference type="AlphaFoldDB" id="W4GUZ8"/>
<dbReference type="PANTHER" id="PTHR24322">
    <property type="entry name" value="PKSB"/>
    <property type="match status" value="1"/>
</dbReference>
<dbReference type="InterPro" id="IPR002347">
    <property type="entry name" value="SDR_fam"/>
</dbReference>
<dbReference type="STRING" id="112090.W4GUZ8"/>
<accession>W4GUZ8</accession>
<keyword evidence="2" id="KW-0560">Oxidoreductase</keyword>
<dbReference type="InterPro" id="IPR036291">
    <property type="entry name" value="NAD(P)-bd_dom_sf"/>
</dbReference>
<reference evidence="6" key="1">
    <citation type="submission" date="2013-12" db="EMBL/GenBank/DDBJ databases">
        <title>The Genome Sequence of Aphanomyces astaci APO3.</title>
        <authorList>
            <consortium name="The Broad Institute Genomics Platform"/>
            <person name="Russ C."/>
            <person name="Tyler B."/>
            <person name="van West P."/>
            <person name="Dieguez-Uribeondo J."/>
            <person name="Young S.K."/>
            <person name="Zeng Q."/>
            <person name="Gargeya S."/>
            <person name="Fitzgerald M."/>
            <person name="Abouelleil A."/>
            <person name="Alvarado L."/>
            <person name="Chapman S.B."/>
            <person name="Gainer-Dewar J."/>
            <person name="Goldberg J."/>
            <person name="Griggs A."/>
            <person name="Gujja S."/>
            <person name="Hansen M."/>
            <person name="Howarth C."/>
            <person name="Imamovic A."/>
            <person name="Ireland A."/>
            <person name="Larimer J."/>
            <person name="McCowan C."/>
            <person name="Murphy C."/>
            <person name="Pearson M."/>
            <person name="Poon T.W."/>
            <person name="Priest M."/>
            <person name="Roberts A."/>
            <person name="Saif S."/>
            <person name="Shea T."/>
            <person name="Sykes S."/>
            <person name="Wortman J."/>
            <person name="Nusbaum C."/>
            <person name="Birren B."/>
        </authorList>
    </citation>
    <scope>NUCLEOTIDE SEQUENCE [LARGE SCALE GENOMIC DNA]</scope>
    <source>
        <strain evidence="6">APO3</strain>
    </source>
</reference>
<dbReference type="PRINTS" id="PR00081">
    <property type="entry name" value="GDHRDH"/>
</dbReference>
<comment type="similarity">
    <text evidence="1 3">Belongs to the short-chain dehydrogenases/reductases (SDR) family.</text>
</comment>
<keyword evidence="4" id="KW-0472">Membrane</keyword>
<dbReference type="EMBL" id="KI913121">
    <property type="protein sequence ID" value="ETV82854.1"/>
    <property type="molecule type" value="Genomic_DNA"/>
</dbReference>
<evidence type="ECO:0000256" key="1">
    <source>
        <dbReference type="ARBA" id="ARBA00006484"/>
    </source>
</evidence>
<dbReference type="PRINTS" id="PR00080">
    <property type="entry name" value="SDRFAMILY"/>
</dbReference>
<evidence type="ECO:0000256" key="4">
    <source>
        <dbReference type="SAM" id="Phobius"/>
    </source>
</evidence>
<dbReference type="OrthoDB" id="10253736at2759"/>
<dbReference type="PANTHER" id="PTHR24322:SF736">
    <property type="entry name" value="RETINOL DEHYDROGENASE 10"/>
    <property type="match status" value="1"/>
</dbReference>
<name>W4GUZ8_APHAT</name>
<organism evidence="6">
    <name type="scientific">Aphanomyces astaci</name>
    <name type="common">Crayfish plague agent</name>
    <dbReference type="NCBI Taxonomy" id="112090"/>
    <lineage>
        <taxon>Eukaryota</taxon>
        <taxon>Sar</taxon>
        <taxon>Stramenopiles</taxon>
        <taxon>Oomycota</taxon>
        <taxon>Saprolegniomycetes</taxon>
        <taxon>Saprolegniales</taxon>
        <taxon>Verrucalvaceae</taxon>
        <taxon>Aphanomyces</taxon>
    </lineage>
</organism>
<dbReference type="SUPFAM" id="SSF51735">
    <property type="entry name" value="NAD(P)-binding Rossmann-fold domains"/>
    <property type="match status" value="1"/>
</dbReference>
<dbReference type="GO" id="GO:0016616">
    <property type="term" value="F:oxidoreductase activity, acting on the CH-OH group of donors, NAD or NADP as acceptor"/>
    <property type="evidence" value="ECO:0007669"/>
    <property type="project" value="TreeGrafter"/>
</dbReference>
<dbReference type="Gene3D" id="3.40.50.720">
    <property type="entry name" value="NAD(P)-binding Rossmann-like Domain"/>
    <property type="match status" value="1"/>
</dbReference>
<dbReference type="GeneID" id="20806627"/>
<proteinExistence type="inferred from homology"/>
<dbReference type="RefSeq" id="XP_009827525.1">
    <property type="nucleotide sequence ID" value="XM_009829223.1"/>
</dbReference>
<gene>
    <name evidence="6" type="ORF">H257_04631</name>
</gene>
<dbReference type="SMART" id="SM00822">
    <property type="entry name" value="PKS_KR"/>
    <property type="match status" value="1"/>
</dbReference>
<sequence>METNTCTIVAGTAALVLFIVAWMMFHPQRRTSLRHKHVVVTGAASGIGRGLAIALCEAGAVVSLLDVNKAGLDEVAAAISQPERVHVFPCDVSDYTQVETALSTAVATLQRPVEILINNAGIVNGKKFVDLTPTDMQRTMQVNTMSQFFTTKVVLPAMLERHAGLVVTVSSVMGLNGASGLVDYCASKFALVGFHEALRLELRHTGVRTLLVCPMAVASGMFNGIHDGQSAWHRLVNRYLLPMINVDDAVRSIIDAIQDERCNELVSCAPCWRRYVLPWAPRVVRLLPVWAMDRILGLAGATDGMDTFVGRAKVE</sequence>
<protein>
    <recommendedName>
        <fullName evidence="5">Ketoreductase domain-containing protein</fullName>
    </recommendedName>
</protein>
<evidence type="ECO:0000256" key="3">
    <source>
        <dbReference type="RuleBase" id="RU000363"/>
    </source>
</evidence>
<dbReference type="PROSITE" id="PS00061">
    <property type="entry name" value="ADH_SHORT"/>
    <property type="match status" value="1"/>
</dbReference>
<feature type="domain" description="Ketoreductase" evidence="5">
    <location>
        <begin position="36"/>
        <end position="221"/>
    </location>
</feature>
<evidence type="ECO:0000313" key="6">
    <source>
        <dbReference type="EMBL" id="ETV82854.1"/>
    </source>
</evidence>
<evidence type="ECO:0000256" key="2">
    <source>
        <dbReference type="ARBA" id="ARBA00023002"/>
    </source>
</evidence>
<evidence type="ECO:0000259" key="5">
    <source>
        <dbReference type="SMART" id="SM00822"/>
    </source>
</evidence>
<dbReference type="VEuPathDB" id="FungiDB:H257_04631"/>
<dbReference type="InterPro" id="IPR057326">
    <property type="entry name" value="KR_dom"/>
</dbReference>
<feature type="transmembrane region" description="Helical" evidence="4">
    <location>
        <begin position="6"/>
        <end position="25"/>
    </location>
</feature>
<dbReference type="InterPro" id="IPR020904">
    <property type="entry name" value="Sc_DH/Rdtase_CS"/>
</dbReference>
<keyword evidence="4" id="KW-1133">Transmembrane helix</keyword>